<name>M8DMG6_9BACL</name>
<evidence type="ECO:0000256" key="5">
    <source>
        <dbReference type="ARBA" id="ARBA00023065"/>
    </source>
</evidence>
<feature type="transmembrane region" description="Helical" evidence="8">
    <location>
        <begin position="82"/>
        <end position="104"/>
    </location>
</feature>
<dbReference type="InterPro" id="IPR003280">
    <property type="entry name" value="2pore_dom_K_chnl"/>
</dbReference>
<dbReference type="OrthoDB" id="9785285at2"/>
<evidence type="ECO:0000256" key="4">
    <source>
        <dbReference type="ARBA" id="ARBA00022989"/>
    </source>
</evidence>
<dbReference type="Proteomes" id="UP000012081">
    <property type="component" value="Unassembled WGS sequence"/>
</dbReference>
<keyword evidence="2" id="KW-0813">Transport</keyword>
<dbReference type="SUPFAM" id="SSF81324">
    <property type="entry name" value="Voltage-gated potassium channels"/>
    <property type="match status" value="1"/>
</dbReference>
<keyword evidence="7" id="KW-0407">Ion channel</keyword>
<dbReference type="GO" id="GO:0015271">
    <property type="term" value="F:outward rectifier potassium channel activity"/>
    <property type="evidence" value="ECO:0007669"/>
    <property type="project" value="TreeGrafter"/>
</dbReference>
<reference evidence="10 11" key="1">
    <citation type="submission" date="2013-03" db="EMBL/GenBank/DDBJ databases">
        <title>Assembly of a new bacterial strain Brevibacillus borstelensis AK1.</title>
        <authorList>
            <person name="Rajan I."/>
            <person name="PoliReddy D."/>
            <person name="Sugumar T."/>
            <person name="Rathinam K."/>
            <person name="Alqarawi S."/>
            <person name="Khalil A.B."/>
            <person name="Sivakumar N."/>
        </authorList>
    </citation>
    <scope>NUCLEOTIDE SEQUENCE [LARGE SCALE GENOMIC DNA]</scope>
    <source>
        <strain evidence="10 11">AK1</strain>
    </source>
</reference>
<dbReference type="Pfam" id="PF07885">
    <property type="entry name" value="Ion_trans_2"/>
    <property type="match status" value="1"/>
</dbReference>
<dbReference type="PANTHER" id="PTHR11003">
    <property type="entry name" value="POTASSIUM CHANNEL, SUBFAMILY K"/>
    <property type="match status" value="1"/>
</dbReference>
<evidence type="ECO:0000259" key="9">
    <source>
        <dbReference type="Pfam" id="PF07885"/>
    </source>
</evidence>
<feature type="transmembrane region" description="Helical" evidence="8">
    <location>
        <begin position="24"/>
        <end position="43"/>
    </location>
</feature>
<sequence>MISFFLTLTRMLKGLLHAFKEKDFQVIFTLVVLLLLSGTIFYHNAEGLSILDALYFCVTTLTTVGHAGFIPQTNEGKIFTMIYIFAGAGLTFSVVGRIAIGIYLSQRDRSK</sequence>
<keyword evidence="5" id="KW-0406">Ion transport</keyword>
<keyword evidence="4 8" id="KW-1133">Transmembrane helix</keyword>
<dbReference type="RefSeq" id="WP_003386449.1">
    <property type="nucleotide sequence ID" value="NZ_APBN01000001.1"/>
</dbReference>
<dbReference type="PANTHER" id="PTHR11003:SF291">
    <property type="entry name" value="IP11374P"/>
    <property type="match status" value="1"/>
</dbReference>
<comment type="subcellular location">
    <subcellularLocation>
        <location evidence="1">Membrane</location>
        <topology evidence="1">Multi-pass membrane protein</topology>
    </subcellularLocation>
</comment>
<accession>M8DMG6</accession>
<evidence type="ECO:0000313" key="10">
    <source>
        <dbReference type="EMBL" id="EMT54652.1"/>
    </source>
</evidence>
<keyword evidence="6 8" id="KW-0472">Membrane</keyword>
<comment type="caution">
    <text evidence="10">The sequence shown here is derived from an EMBL/GenBank/DDBJ whole genome shotgun (WGS) entry which is preliminary data.</text>
</comment>
<proteinExistence type="predicted"/>
<dbReference type="PATRIC" id="fig|1300222.3.peg.759"/>
<evidence type="ECO:0000256" key="3">
    <source>
        <dbReference type="ARBA" id="ARBA00022692"/>
    </source>
</evidence>
<feature type="domain" description="Potassium channel" evidence="9">
    <location>
        <begin position="30"/>
        <end position="99"/>
    </location>
</feature>
<dbReference type="GO" id="GO:0030322">
    <property type="term" value="P:stabilization of membrane potential"/>
    <property type="evidence" value="ECO:0007669"/>
    <property type="project" value="TreeGrafter"/>
</dbReference>
<evidence type="ECO:0000256" key="6">
    <source>
        <dbReference type="ARBA" id="ARBA00023136"/>
    </source>
</evidence>
<evidence type="ECO:0000256" key="2">
    <source>
        <dbReference type="ARBA" id="ARBA00022448"/>
    </source>
</evidence>
<dbReference type="GO" id="GO:0005886">
    <property type="term" value="C:plasma membrane"/>
    <property type="evidence" value="ECO:0007669"/>
    <property type="project" value="TreeGrafter"/>
</dbReference>
<dbReference type="Gene3D" id="1.10.287.70">
    <property type="match status" value="1"/>
</dbReference>
<evidence type="ECO:0000256" key="8">
    <source>
        <dbReference type="SAM" id="Phobius"/>
    </source>
</evidence>
<dbReference type="GO" id="GO:0022841">
    <property type="term" value="F:potassium ion leak channel activity"/>
    <property type="evidence" value="ECO:0007669"/>
    <property type="project" value="TreeGrafter"/>
</dbReference>
<organism evidence="10 11">
    <name type="scientific">Brevibacillus borstelensis AK1</name>
    <dbReference type="NCBI Taxonomy" id="1300222"/>
    <lineage>
        <taxon>Bacteria</taxon>
        <taxon>Bacillati</taxon>
        <taxon>Bacillota</taxon>
        <taxon>Bacilli</taxon>
        <taxon>Bacillales</taxon>
        <taxon>Paenibacillaceae</taxon>
        <taxon>Brevibacillus</taxon>
    </lineage>
</organism>
<dbReference type="InterPro" id="IPR013099">
    <property type="entry name" value="K_chnl_dom"/>
</dbReference>
<keyword evidence="11" id="KW-1185">Reference proteome</keyword>
<protein>
    <submittedName>
        <fullName evidence="10">Ion transport 2 domain-containing protein</fullName>
    </submittedName>
</protein>
<dbReference type="EMBL" id="APBN01000001">
    <property type="protein sequence ID" value="EMT54652.1"/>
    <property type="molecule type" value="Genomic_DNA"/>
</dbReference>
<evidence type="ECO:0000313" key="11">
    <source>
        <dbReference type="Proteomes" id="UP000012081"/>
    </source>
</evidence>
<evidence type="ECO:0000256" key="7">
    <source>
        <dbReference type="ARBA" id="ARBA00023303"/>
    </source>
</evidence>
<feature type="transmembrane region" description="Helical" evidence="8">
    <location>
        <begin position="50"/>
        <end position="70"/>
    </location>
</feature>
<gene>
    <name evidence="10" type="ORF">I532_03570</name>
</gene>
<dbReference type="GeneID" id="89498965"/>
<keyword evidence="3 8" id="KW-0812">Transmembrane</keyword>
<dbReference type="STRING" id="1300222.I532_03570"/>
<dbReference type="AlphaFoldDB" id="M8DMG6"/>
<evidence type="ECO:0000256" key="1">
    <source>
        <dbReference type="ARBA" id="ARBA00004141"/>
    </source>
</evidence>